<accession>A0ABP9I487</accession>
<proteinExistence type="predicted"/>
<keyword evidence="2" id="KW-1185">Reference proteome</keyword>
<reference evidence="2" key="1">
    <citation type="journal article" date="2019" name="Int. J. Syst. Evol. Microbiol.">
        <title>The Global Catalogue of Microorganisms (GCM) 10K type strain sequencing project: providing services to taxonomists for standard genome sequencing and annotation.</title>
        <authorList>
            <consortium name="The Broad Institute Genomics Platform"/>
            <consortium name="The Broad Institute Genome Sequencing Center for Infectious Disease"/>
            <person name="Wu L."/>
            <person name="Ma J."/>
        </authorList>
    </citation>
    <scope>NUCLEOTIDE SEQUENCE [LARGE SCALE GENOMIC DNA]</scope>
    <source>
        <strain evidence="2">JCM 17986</strain>
    </source>
</reference>
<dbReference type="RefSeq" id="WP_345679485.1">
    <property type="nucleotide sequence ID" value="NZ_BAABHS010000032.1"/>
</dbReference>
<name>A0ABP9I487_9ACTN</name>
<dbReference type="Proteomes" id="UP001500466">
    <property type="component" value="Unassembled WGS sequence"/>
</dbReference>
<comment type="caution">
    <text evidence="1">The sequence shown here is derived from an EMBL/GenBank/DDBJ whole genome shotgun (WGS) entry which is preliminary data.</text>
</comment>
<sequence>MPLLTPETLGDLLAEYDFENGCITHVSIDDPFTPGGAVARVVVDARDREHGWPWTPVEFRLSGLRDYRIEHGKGFSGMLYFDPVVSRFADTAHGELLYLDLDPVDGPSQYEPVDAVDIVGRSQCFFAAEQLTWEVLPVEASPRLAGGQPTADG</sequence>
<protein>
    <submittedName>
        <fullName evidence="1">Uncharacterized protein</fullName>
    </submittedName>
</protein>
<evidence type="ECO:0000313" key="1">
    <source>
        <dbReference type="EMBL" id="GAA4986546.1"/>
    </source>
</evidence>
<evidence type="ECO:0000313" key="2">
    <source>
        <dbReference type="Proteomes" id="UP001500466"/>
    </source>
</evidence>
<dbReference type="EMBL" id="BAABHS010000032">
    <property type="protein sequence ID" value="GAA4986546.1"/>
    <property type="molecule type" value="Genomic_DNA"/>
</dbReference>
<organism evidence="1 2">
    <name type="scientific">Yinghuangia aomiensis</name>
    <dbReference type="NCBI Taxonomy" id="676205"/>
    <lineage>
        <taxon>Bacteria</taxon>
        <taxon>Bacillati</taxon>
        <taxon>Actinomycetota</taxon>
        <taxon>Actinomycetes</taxon>
        <taxon>Kitasatosporales</taxon>
        <taxon>Streptomycetaceae</taxon>
        <taxon>Yinghuangia</taxon>
    </lineage>
</organism>
<gene>
    <name evidence="1" type="ORF">GCM10023205_66420</name>
</gene>